<dbReference type="GO" id="GO:0019843">
    <property type="term" value="F:rRNA binding"/>
    <property type="evidence" value="ECO:0007669"/>
    <property type="project" value="UniProtKB-UniRule"/>
</dbReference>
<keyword evidence="4" id="KW-0694">RNA-binding</keyword>
<dbReference type="PANTHER" id="PTHR12934">
    <property type="entry name" value="50S RIBOSOMAL PROTEIN L15"/>
    <property type="match status" value="1"/>
</dbReference>
<dbReference type="InterPro" id="IPR005749">
    <property type="entry name" value="Ribosomal_uL15_bac-type"/>
</dbReference>
<evidence type="ECO:0000313" key="9">
    <source>
        <dbReference type="Proteomes" id="UP000051124"/>
    </source>
</evidence>
<comment type="subunit">
    <text evidence="4">Part of the 50S ribosomal subunit.</text>
</comment>
<dbReference type="PATRIC" id="fig|1703771.3.peg.292"/>
<proteinExistence type="inferred from homology"/>
<comment type="function">
    <text evidence="4">Binds to the 23S rRNA.</text>
</comment>
<dbReference type="EMBL" id="LIZT01000015">
    <property type="protein sequence ID" value="KPJ50667.1"/>
    <property type="molecule type" value="Genomic_DNA"/>
</dbReference>
<evidence type="ECO:0000256" key="6">
    <source>
        <dbReference type="SAM" id="MobiDB-lite"/>
    </source>
</evidence>
<organism evidence="8 9">
    <name type="scientific">candidate division TA06 bacterium DG_26</name>
    <dbReference type="NCBI Taxonomy" id="1703771"/>
    <lineage>
        <taxon>Bacteria</taxon>
        <taxon>Bacteria division TA06</taxon>
    </lineage>
</organism>
<dbReference type="HAMAP" id="MF_01341">
    <property type="entry name" value="Ribosomal_uL15"/>
    <property type="match status" value="1"/>
</dbReference>
<evidence type="ECO:0000259" key="7">
    <source>
        <dbReference type="Pfam" id="PF00828"/>
    </source>
</evidence>
<dbReference type="AlphaFoldDB" id="A0A0S7WKJ0"/>
<dbReference type="InterPro" id="IPR030878">
    <property type="entry name" value="Ribosomal_uL15"/>
</dbReference>
<evidence type="ECO:0000256" key="4">
    <source>
        <dbReference type="HAMAP-Rule" id="MF_01341"/>
    </source>
</evidence>
<accession>A0A0S7WKJ0</accession>
<comment type="caution">
    <text evidence="8">The sequence shown here is derived from an EMBL/GenBank/DDBJ whole genome shotgun (WGS) entry which is preliminary data.</text>
</comment>
<dbReference type="InterPro" id="IPR001196">
    <property type="entry name" value="Ribosomal_uL15_CS"/>
</dbReference>
<keyword evidence="3 4" id="KW-0687">Ribonucleoprotein</keyword>
<dbReference type="Proteomes" id="UP000051124">
    <property type="component" value="Unassembled WGS sequence"/>
</dbReference>
<feature type="region of interest" description="Disordered" evidence="6">
    <location>
        <begin position="1"/>
        <end position="64"/>
    </location>
</feature>
<feature type="compositionally biased region" description="Basic residues" evidence="6">
    <location>
        <begin position="1"/>
        <end position="21"/>
    </location>
</feature>
<dbReference type="SUPFAM" id="SSF52080">
    <property type="entry name" value="Ribosomal proteins L15p and L18e"/>
    <property type="match status" value="1"/>
</dbReference>
<dbReference type="Gene3D" id="3.100.10.10">
    <property type="match status" value="1"/>
</dbReference>
<dbReference type="InterPro" id="IPR036227">
    <property type="entry name" value="Ribosomal_uL15/eL18_sf"/>
</dbReference>
<evidence type="ECO:0000256" key="2">
    <source>
        <dbReference type="ARBA" id="ARBA00022980"/>
    </source>
</evidence>
<dbReference type="PROSITE" id="PS00475">
    <property type="entry name" value="RIBOSOMAL_L15"/>
    <property type="match status" value="1"/>
</dbReference>
<name>A0A0S7WKJ0_UNCT6</name>
<keyword evidence="4" id="KW-0699">rRNA-binding</keyword>
<dbReference type="PANTHER" id="PTHR12934:SF11">
    <property type="entry name" value="LARGE RIBOSOMAL SUBUNIT PROTEIN UL15M"/>
    <property type="match status" value="1"/>
</dbReference>
<evidence type="ECO:0000256" key="5">
    <source>
        <dbReference type="RuleBase" id="RU003888"/>
    </source>
</evidence>
<dbReference type="Pfam" id="PF00828">
    <property type="entry name" value="Ribosomal_L27A"/>
    <property type="match status" value="1"/>
</dbReference>
<gene>
    <name evidence="4" type="primary">rplO</name>
    <name evidence="8" type="ORF">AMJ40_02220</name>
</gene>
<dbReference type="GO" id="GO:0022625">
    <property type="term" value="C:cytosolic large ribosomal subunit"/>
    <property type="evidence" value="ECO:0007669"/>
    <property type="project" value="TreeGrafter"/>
</dbReference>
<evidence type="ECO:0000256" key="3">
    <source>
        <dbReference type="ARBA" id="ARBA00023274"/>
    </source>
</evidence>
<dbReference type="NCBIfam" id="TIGR01071">
    <property type="entry name" value="rplO_bact"/>
    <property type="match status" value="1"/>
</dbReference>
<feature type="domain" description="Large ribosomal subunit protein uL15/eL18" evidence="7">
    <location>
        <begin position="78"/>
        <end position="146"/>
    </location>
</feature>
<evidence type="ECO:0000313" key="8">
    <source>
        <dbReference type="EMBL" id="KPJ50667.1"/>
    </source>
</evidence>
<protein>
    <recommendedName>
        <fullName evidence="4">Large ribosomal subunit protein uL15</fullName>
    </recommendedName>
</protein>
<keyword evidence="2 4" id="KW-0689">Ribosomal protein</keyword>
<dbReference type="InterPro" id="IPR021131">
    <property type="entry name" value="Ribosomal_uL15/eL18"/>
</dbReference>
<dbReference type="GO" id="GO:0006412">
    <property type="term" value="P:translation"/>
    <property type="evidence" value="ECO:0007669"/>
    <property type="project" value="UniProtKB-UniRule"/>
</dbReference>
<reference evidence="8 9" key="1">
    <citation type="journal article" date="2015" name="Microbiome">
        <title>Genomic resolution of linkages in carbon, nitrogen, and sulfur cycling among widespread estuary sediment bacteria.</title>
        <authorList>
            <person name="Baker B.J."/>
            <person name="Lazar C.S."/>
            <person name="Teske A.P."/>
            <person name="Dick G.J."/>
        </authorList>
    </citation>
    <scope>NUCLEOTIDE SEQUENCE [LARGE SCALE GENOMIC DNA]</scope>
    <source>
        <strain evidence="8">DG_26</strain>
    </source>
</reference>
<dbReference type="GO" id="GO:0003735">
    <property type="term" value="F:structural constituent of ribosome"/>
    <property type="evidence" value="ECO:0007669"/>
    <property type="project" value="InterPro"/>
</dbReference>
<sequence>MRVRLHSLKPAKGSSKKRKRIGCGIGSGHGKTSTKGAKGQKARSGYRVSPGFEGGQMPLHRRLPKRGFTPLRRVRYTVVNLEALNRFEPGTLVDKQAMKERGLIKHLYDKVKVLGKGKLNSPLKVKADAFSRTAREEIVKRGGEVVLSD</sequence>
<comment type="similarity">
    <text evidence="1 4 5">Belongs to the universal ribosomal protein uL15 family.</text>
</comment>
<evidence type="ECO:0000256" key="1">
    <source>
        <dbReference type="ARBA" id="ARBA00007320"/>
    </source>
</evidence>